<evidence type="ECO:0000313" key="3">
    <source>
        <dbReference type="Proteomes" id="UP001222325"/>
    </source>
</evidence>
<dbReference type="EMBL" id="JARJCN010000071">
    <property type="protein sequence ID" value="KAJ7077683.1"/>
    <property type="molecule type" value="Genomic_DNA"/>
</dbReference>
<organism evidence="2 3">
    <name type="scientific">Mycena belliarum</name>
    <dbReference type="NCBI Taxonomy" id="1033014"/>
    <lineage>
        <taxon>Eukaryota</taxon>
        <taxon>Fungi</taxon>
        <taxon>Dikarya</taxon>
        <taxon>Basidiomycota</taxon>
        <taxon>Agaricomycotina</taxon>
        <taxon>Agaricomycetes</taxon>
        <taxon>Agaricomycetidae</taxon>
        <taxon>Agaricales</taxon>
        <taxon>Marasmiineae</taxon>
        <taxon>Mycenaceae</taxon>
        <taxon>Mycena</taxon>
    </lineage>
</organism>
<comment type="caution">
    <text evidence="2">The sequence shown here is derived from an EMBL/GenBank/DDBJ whole genome shotgun (WGS) entry which is preliminary data.</text>
</comment>
<dbReference type="InterPro" id="IPR036908">
    <property type="entry name" value="RlpA-like_sf"/>
</dbReference>
<reference evidence="2" key="1">
    <citation type="submission" date="2023-03" db="EMBL/GenBank/DDBJ databases">
        <title>Massive genome expansion in bonnet fungi (Mycena s.s.) driven by repeated elements and novel gene families across ecological guilds.</title>
        <authorList>
            <consortium name="Lawrence Berkeley National Laboratory"/>
            <person name="Harder C.B."/>
            <person name="Miyauchi S."/>
            <person name="Viragh M."/>
            <person name="Kuo A."/>
            <person name="Thoen E."/>
            <person name="Andreopoulos B."/>
            <person name="Lu D."/>
            <person name="Skrede I."/>
            <person name="Drula E."/>
            <person name="Henrissat B."/>
            <person name="Morin E."/>
            <person name="Kohler A."/>
            <person name="Barry K."/>
            <person name="LaButti K."/>
            <person name="Morin E."/>
            <person name="Salamov A."/>
            <person name="Lipzen A."/>
            <person name="Mereny Z."/>
            <person name="Hegedus B."/>
            <person name="Baldrian P."/>
            <person name="Stursova M."/>
            <person name="Weitz H."/>
            <person name="Taylor A."/>
            <person name="Grigoriev I.V."/>
            <person name="Nagy L.G."/>
            <person name="Martin F."/>
            <person name="Kauserud H."/>
        </authorList>
    </citation>
    <scope>NUCLEOTIDE SEQUENCE</scope>
    <source>
        <strain evidence="2">CBHHK173m</strain>
    </source>
</reference>
<evidence type="ECO:0000256" key="1">
    <source>
        <dbReference type="SAM" id="SignalP"/>
    </source>
</evidence>
<feature type="chain" id="PRO_5042000128" evidence="1">
    <location>
        <begin position="20"/>
        <end position="132"/>
    </location>
</feature>
<sequence length="132" mass="13857">MTSTSKLLVSLVFAVAALAAPQRAAVIGTVFQIDPDLGACGWKNTSAQAVGAVSATTFHSYPGATANPNKNPICHHNMNITANGITVVVQIVDYFKEDPNAGPNDVGIPVPQFVKMAPVRDGIIEDATWIII</sequence>
<proteinExistence type="predicted"/>
<evidence type="ECO:0000313" key="2">
    <source>
        <dbReference type="EMBL" id="KAJ7077683.1"/>
    </source>
</evidence>
<keyword evidence="1" id="KW-0732">Signal</keyword>
<keyword evidence="3" id="KW-1185">Reference proteome</keyword>
<name>A0AAD6TTH5_9AGAR</name>
<accession>A0AAD6TTH5</accession>
<gene>
    <name evidence="2" type="ORF">B0H15DRAFT_861506</name>
</gene>
<dbReference type="Proteomes" id="UP001222325">
    <property type="component" value="Unassembled WGS sequence"/>
</dbReference>
<dbReference type="Gene3D" id="2.40.40.10">
    <property type="entry name" value="RlpA-like domain"/>
    <property type="match status" value="1"/>
</dbReference>
<feature type="signal peptide" evidence="1">
    <location>
        <begin position="1"/>
        <end position="19"/>
    </location>
</feature>
<dbReference type="AlphaFoldDB" id="A0AAD6TTH5"/>
<dbReference type="CDD" id="cd22191">
    <property type="entry name" value="DPBB_RlpA_EXP_N-like"/>
    <property type="match status" value="1"/>
</dbReference>
<protein>
    <submittedName>
        <fullName evidence="2">Uncharacterized protein</fullName>
    </submittedName>
</protein>
<dbReference type="SUPFAM" id="SSF50685">
    <property type="entry name" value="Barwin-like endoglucanases"/>
    <property type="match status" value="1"/>
</dbReference>